<feature type="region of interest" description="Disordered" evidence="1">
    <location>
        <begin position="1"/>
        <end position="22"/>
    </location>
</feature>
<evidence type="ECO:0000313" key="2">
    <source>
        <dbReference type="EMBL" id="CAB5068011.1"/>
    </source>
</evidence>
<protein>
    <submittedName>
        <fullName evidence="2">Unannotated protein</fullName>
    </submittedName>
</protein>
<reference evidence="2" key="1">
    <citation type="submission" date="2020-05" db="EMBL/GenBank/DDBJ databases">
        <authorList>
            <person name="Chiriac C."/>
            <person name="Salcher M."/>
            <person name="Ghai R."/>
            <person name="Kavagutti S V."/>
        </authorList>
    </citation>
    <scope>NUCLEOTIDE SEQUENCE</scope>
</reference>
<gene>
    <name evidence="2" type="ORF">UFOPK4306_02255</name>
</gene>
<dbReference type="EMBL" id="CAFBQP010000123">
    <property type="protein sequence ID" value="CAB5068011.1"/>
    <property type="molecule type" value="Genomic_DNA"/>
</dbReference>
<evidence type="ECO:0000256" key="1">
    <source>
        <dbReference type="SAM" id="MobiDB-lite"/>
    </source>
</evidence>
<sequence length="66" mass="6583">MAASQSSRPLRTAGSTTTGLNTARALATTSGWASPMDAVRLIQNDENSGSATLPRIPGLGGNPSAA</sequence>
<name>A0A6J7UPX7_9ZZZZ</name>
<dbReference type="AlphaFoldDB" id="A0A6J7UPX7"/>
<feature type="region of interest" description="Disordered" evidence="1">
    <location>
        <begin position="43"/>
        <end position="66"/>
    </location>
</feature>
<organism evidence="2">
    <name type="scientific">freshwater metagenome</name>
    <dbReference type="NCBI Taxonomy" id="449393"/>
    <lineage>
        <taxon>unclassified sequences</taxon>
        <taxon>metagenomes</taxon>
        <taxon>ecological metagenomes</taxon>
    </lineage>
</organism>
<proteinExistence type="predicted"/>
<accession>A0A6J7UPX7</accession>